<keyword evidence="12" id="KW-1133">Transmembrane helix</keyword>
<dbReference type="Pfam" id="PF02518">
    <property type="entry name" value="HATPase_c"/>
    <property type="match status" value="1"/>
</dbReference>
<keyword evidence="5" id="KW-0597">Phosphoprotein</keyword>
<dbReference type="GO" id="GO:0006355">
    <property type="term" value="P:regulation of DNA-templated transcription"/>
    <property type="evidence" value="ECO:0007669"/>
    <property type="project" value="InterPro"/>
</dbReference>
<dbReference type="SMART" id="SM00091">
    <property type="entry name" value="PAS"/>
    <property type="match status" value="1"/>
</dbReference>
<evidence type="ECO:0000259" key="14">
    <source>
        <dbReference type="PROSITE" id="PS50112"/>
    </source>
</evidence>
<dbReference type="Gene3D" id="3.30.450.20">
    <property type="entry name" value="PAS domain"/>
    <property type="match status" value="1"/>
</dbReference>
<dbReference type="SUPFAM" id="SSF47384">
    <property type="entry name" value="Homodimeric domain of signal transducing histidine kinase"/>
    <property type="match status" value="1"/>
</dbReference>
<keyword evidence="16" id="KW-1185">Reference proteome</keyword>
<keyword evidence="4" id="KW-1003">Cell membrane</keyword>
<dbReference type="InterPro" id="IPR005467">
    <property type="entry name" value="His_kinase_dom"/>
</dbReference>
<comment type="caution">
    <text evidence="15">The sequence shown here is derived from an EMBL/GenBank/DDBJ whole genome shotgun (WGS) entry which is preliminary data.</text>
</comment>
<dbReference type="SMART" id="SM00388">
    <property type="entry name" value="HisKA"/>
    <property type="match status" value="1"/>
</dbReference>
<keyword evidence="7" id="KW-0547">Nucleotide-binding</keyword>
<dbReference type="AlphaFoldDB" id="A0A366EAG0"/>
<dbReference type="FunFam" id="3.30.565.10:FF:000023">
    <property type="entry name" value="PAS domain-containing sensor histidine kinase"/>
    <property type="match status" value="1"/>
</dbReference>
<sequence length="462" mass="53209">MKQSSTKLFILYAFVVTLILTAIGFIIMPLVTNNERLIVFLTLFCGLIIFLIMIHQIMDRYIKPVQSAATAASELVKGNYKVRTYEKQYGDAGKLSNSINMLARFLQETTIQEKIQGNQLRTVINNMESGVMLIDERGYVNLVNRKFLQLFGRSKKDYVGYLYYNVLEQESIHRAVQEAFLYEEKVKNAFTIEMEIEKRYLEIVGAPVFNETRTLKGAVLVFHDITDLKHLEQMRKDFVANVSHELKTPITSIKGFAETLLDEELDDLALQQKFLKIIYKESDRIQALVHDLLELSKLEKDEMQLHYQHVQLSEDVNQEILPIIQHQAENKNIQFIVDVEDDLTLEGDLNRLKQVFINILNNAVNYTSAGGCIYLNVKQIDDTIQIEVRDTGIGMSEDQIPRIFERFYRVDKARSRNTGGTGLGLAIVKHIVEAHKGKIEVHSRLEEGTTFTIHLPKTRQYL</sequence>
<feature type="domain" description="Histidine kinase" evidence="13">
    <location>
        <begin position="241"/>
        <end position="459"/>
    </location>
</feature>
<dbReference type="InterPro" id="IPR004358">
    <property type="entry name" value="Sig_transdc_His_kin-like_C"/>
</dbReference>
<dbReference type="Pfam" id="PF00989">
    <property type="entry name" value="PAS"/>
    <property type="match status" value="1"/>
</dbReference>
<dbReference type="Gene3D" id="1.10.287.130">
    <property type="match status" value="1"/>
</dbReference>
<evidence type="ECO:0000256" key="10">
    <source>
        <dbReference type="ARBA" id="ARBA00023012"/>
    </source>
</evidence>
<evidence type="ECO:0000313" key="16">
    <source>
        <dbReference type="Proteomes" id="UP000252254"/>
    </source>
</evidence>
<dbReference type="NCBIfam" id="TIGR00229">
    <property type="entry name" value="sensory_box"/>
    <property type="match status" value="1"/>
</dbReference>
<dbReference type="GO" id="GO:0005886">
    <property type="term" value="C:plasma membrane"/>
    <property type="evidence" value="ECO:0007669"/>
    <property type="project" value="UniProtKB-SubCell"/>
</dbReference>
<dbReference type="RefSeq" id="WP_113868305.1">
    <property type="nucleotide sequence ID" value="NZ_BAABQN010000003.1"/>
</dbReference>
<dbReference type="SMART" id="SM00387">
    <property type="entry name" value="HATPase_c"/>
    <property type="match status" value="1"/>
</dbReference>
<dbReference type="SUPFAM" id="SSF55785">
    <property type="entry name" value="PYP-like sensor domain (PAS domain)"/>
    <property type="match status" value="1"/>
</dbReference>
<evidence type="ECO:0000256" key="4">
    <source>
        <dbReference type="ARBA" id="ARBA00022475"/>
    </source>
</evidence>
<dbReference type="InterPro" id="IPR003594">
    <property type="entry name" value="HATPase_dom"/>
</dbReference>
<evidence type="ECO:0000256" key="3">
    <source>
        <dbReference type="ARBA" id="ARBA00012438"/>
    </source>
</evidence>
<dbReference type="InterPro" id="IPR013767">
    <property type="entry name" value="PAS_fold"/>
</dbReference>
<dbReference type="InterPro" id="IPR036890">
    <property type="entry name" value="HATPase_C_sf"/>
</dbReference>
<dbReference type="CDD" id="cd00082">
    <property type="entry name" value="HisKA"/>
    <property type="match status" value="1"/>
</dbReference>
<proteinExistence type="predicted"/>
<dbReference type="InterPro" id="IPR035965">
    <property type="entry name" value="PAS-like_dom_sf"/>
</dbReference>
<keyword evidence="10" id="KW-0902">Two-component regulatory system</keyword>
<comment type="catalytic activity">
    <reaction evidence="1">
        <text>ATP + protein L-histidine = ADP + protein N-phospho-L-histidine.</text>
        <dbReference type="EC" id="2.7.13.3"/>
    </reaction>
</comment>
<accession>A0A366EAG0</accession>
<dbReference type="Proteomes" id="UP000252254">
    <property type="component" value="Unassembled WGS sequence"/>
</dbReference>
<comment type="subcellular location">
    <subcellularLocation>
        <location evidence="2">Cell membrane</location>
    </subcellularLocation>
</comment>
<evidence type="ECO:0000256" key="8">
    <source>
        <dbReference type="ARBA" id="ARBA00022777"/>
    </source>
</evidence>
<protein>
    <recommendedName>
        <fullName evidence="3">histidine kinase</fullName>
        <ecNumber evidence="3">2.7.13.3</ecNumber>
    </recommendedName>
</protein>
<dbReference type="GO" id="GO:0016036">
    <property type="term" value="P:cellular response to phosphate starvation"/>
    <property type="evidence" value="ECO:0007669"/>
    <property type="project" value="TreeGrafter"/>
</dbReference>
<reference evidence="15 16" key="1">
    <citation type="submission" date="2018-06" db="EMBL/GenBank/DDBJ databases">
        <title>Genomic Encyclopedia of Type Strains, Phase IV (KMG-IV): sequencing the most valuable type-strain genomes for metagenomic binning, comparative biology and taxonomic classification.</title>
        <authorList>
            <person name="Goeker M."/>
        </authorList>
    </citation>
    <scope>NUCLEOTIDE SEQUENCE [LARGE SCALE GENOMIC DNA]</scope>
    <source>
        <strain evidence="15 16">DSM 15140</strain>
    </source>
</reference>
<dbReference type="PROSITE" id="PS50109">
    <property type="entry name" value="HIS_KIN"/>
    <property type="match status" value="1"/>
</dbReference>
<keyword evidence="12" id="KW-0812">Transmembrane</keyword>
<dbReference type="Gene3D" id="6.10.340.10">
    <property type="match status" value="1"/>
</dbReference>
<dbReference type="FunFam" id="1.10.287.130:FF:000008">
    <property type="entry name" value="Two-component sensor histidine kinase"/>
    <property type="match status" value="1"/>
</dbReference>
<evidence type="ECO:0000256" key="6">
    <source>
        <dbReference type="ARBA" id="ARBA00022679"/>
    </source>
</evidence>
<dbReference type="NCBIfam" id="NF046044">
    <property type="entry name" value="PnpS"/>
    <property type="match status" value="1"/>
</dbReference>
<dbReference type="CDD" id="cd00130">
    <property type="entry name" value="PAS"/>
    <property type="match status" value="1"/>
</dbReference>
<dbReference type="InterPro" id="IPR036097">
    <property type="entry name" value="HisK_dim/P_sf"/>
</dbReference>
<evidence type="ECO:0000313" key="15">
    <source>
        <dbReference type="EMBL" id="RBO99410.1"/>
    </source>
</evidence>
<dbReference type="PANTHER" id="PTHR45453">
    <property type="entry name" value="PHOSPHATE REGULON SENSOR PROTEIN PHOR"/>
    <property type="match status" value="1"/>
</dbReference>
<dbReference type="GO" id="GO:0005524">
    <property type="term" value="F:ATP binding"/>
    <property type="evidence" value="ECO:0007669"/>
    <property type="project" value="UniProtKB-KW"/>
</dbReference>
<evidence type="ECO:0000256" key="7">
    <source>
        <dbReference type="ARBA" id="ARBA00022741"/>
    </source>
</evidence>
<feature type="domain" description="PAS" evidence="14">
    <location>
        <begin position="116"/>
        <end position="189"/>
    </location>
</feature>
<keyword evidence="11 12" id="KW-0472">Membrane</keyword>
<evidence type="ECO:0000259" key="13">
    <source>
        <dbReference type="PROSITE" id="PS50109"/>
    </source>
</evidence>
<dbReference type="PRINTS" id="PR00344">
    <property type="entry name" value="BCTRLSENSOR"/>
</dbReference>
<dbReference type="GO" id="GO:0004721">
    <property type="term" value="F:phosphoprotein phosphatase activity"/>
    <property type="evidence" value="ECO:0007669"/>
    <property type="project" value="TreeGrafter"/>
</dbReference>
<dbReference type="InterPro" id="IPR003661">
    <property type="entry name" value="HisK_dim/P_dom"/>
</dbReference>
<name>A0A366EAG0_9BACI</name>
<evidence type="ECO:0000256" key="9">
    <source>
        <dbReference type="ARBA" id="ARBA00022840"/>
    </source>
</evidence>
<dbReference type="EC" id="2.7.13.3" evidence="3"/>
<dbReference type="GO" id="GO:0000155">
    <property type="term" value="F:phosphorelay sensor kinase activity"/>
    <property type="evidence" value="ECO:0007669"/>
    <property type="project" value="InterPro"/>
</dbReference>
<keyword evidence="6" id="KW-0808">Transferase</keyword>
<dbReference type="STRING" id="200904.GCA_900168775_02270"/>
<dbReference type="InterPro" id="IPR050351">
    <property type="entry name" value="BphY/WalK/GraS-like"/>
</dbReference>
<gene>
    <name evidence="15" type="ORF">DES48_10479</name>
</gene>
<dbReference type="SUPFAM" id="SSF55874">
    <property type="entry name" value="ATPase domain of HSP90 chaperone/DNA topoisomerase II/histidine kinase"/>
    <property type="match status" value="1"/>
</dbReference>
<keyword evidence="9" id="KW-0067">ATP-binding</keyword>
<evidence type="ECO:0000256" key="2">
    <source>
        <dbReference type="ARBA" id="ARBA00004236"/>
    </source>
</evidence>
<evidence type="ECO:0000256" key="12">
    <source>
        <dbReference type="SAM" id="Phobius"/>
    </source>
</evidence>
<dbReference type="EMBL" id="QNRI01000004">
    <property type="protein sequence ID" value="RBO99410.1"/>
    <property type="molecule type" value="Genomic_DNA"/>
</dbReference>
<keyword evidence="8 15" id="KW-0418">Kinase</keyword>
<feature type="transmembrane region" description="Helical" evidence="12">
    <location>
        <begin position="9"/>
        <end position="31"/>
    </location>
</feature>
<evidence type="ECO:0000256" key="1">
    <source>
        <dbReference type="ARBA" id="ARBA00000085"/>
    </source>
</evidence>
<dbReference type="PANTHER" id="PTHR45453:SF1">
    <property type="entry name" value="PHOSPHATE REGULON SENSOR PROTEIN PHOR"/>
    <property type="match status" value="1"/>
</dbReference>
<dbReference type="Gene3D" id="3.30.565.10">
    <property type="entry name" value="Histidine kinase-like ATPase, C-terminal domain"/>
    <property type="match status" value="1"/>
</dbReference>
<dbReference type="OrthoDB" id="9813151at2"/>
<dbReference type="Pfam" id="PF00512">
    <property type="entry name" value="HisKA"/>
    <property type="match status" value="1"/>
</dbReference>
<dbReference type="InterPro" id="IPR000014">
    <property type="entry name" value="PAS"/>
</dbReference>
<evidence type="ECO:0000256" key="11">
    <source>
        <dbReference type="ARBA" id="ARBA00023136"/>
    </source>
</evidence>
<dbReference type="PROSITE" id="PS50112">
    <property type="entry name" value="PAS"/>
    <property type="match status" value="1"/>
</dbReference>
<organism evidence="15 16">
    <name type="scientific">Paraliobacillus ryukyuensis</name>
    <dbReference type="NCBI Taxonomy" id="200904"/>
    <lineage>
        <taxon>Bacteria</taxon>
        <taxon>Bacillati</taxon>
        <taxon>Bacillota</taxon>
        <taxon>Bacilli</taxon>
        <taxon>Bacillales</taxon>
        <taxon>Bacillaceae</taxon>
        <taxon>Paraliobacillus</taxon>
    </lineage>
</organism>
<evidence type="ECO:0000256" key="5">
    <source>
        <dbReference type="ARBA" id="ARBA00022553"/>
    </source>
</evidence>
<dbReference type="CDD" id="cd00075">
    <property type="entry name" value="HATPase"/>
    <property type="match status" value="1"/>
</dbReference>
<feature type="transmembrane region" description="Helical" evidence="12">
    <location>
        <begin position="37"/>
        <end position="54"/>
    </location>
</feature>